<evidence type="ECO:0000256" key="6">
    <source>
        <dbReference type="PIRSR" id="PIRSR600101-1"/>
    </source>
</evidence>
<evidence type="ECO:0000313" key="10">
    <source>
        <dbReference type="EMBL" id="MBB5058320.1"/>
    </source>
</evidence>
<dbReference type="GO" id="GO:0036374">
    <property type="term" value="F:glutathione hydrolase activity"/>
    <property type="evidence" value="ECO:0007669"/>
    <property type="project" value="UniProtKB-UniRule"/>
</dbReference>
<comment type="caution">
    <text evidence="10">The sequence shown here is derived from an EMBL/GenBank/DDBJ whole genome shotgun (WGS) entry which is preliminary data.</text>
</comment>
<feature type="binding site" evidence="7">
    <location>
        <begin position="407"/>
        <end position="409"/>
    </location>
    <ligand>
        <name>L-glutamate</name>
        <dbReference type="ChEBI" id="CHEBI:29985"/>
    </ligand>
</feature>
<feature type="binding site" evidence="7">
    <location>
        <position position="482"/>
    </location>
    <ligand>
        <name>L-glutamate</name>
        <dbReference type="ChEBI" id="CHEBI:29985"/>
    </ligand>
</feature>
<keyword evidence="11" id="KW-1185">Reference proteome</keyword>
<comment type="catalytic activity">
    <reaction evidence="5 8">
        <text>an N-terminal (5-L-glutamyl)-[peptide] + an alpha-amino acid = 5-L-glutamyl amino acid + an N-terminal L-alpha-aminoacyl-[peptide]</text>
        <dbReference type="Rhea" id="RHEA:23904"/>
        <dbReference type="Rhea" id="RHEA-COMP:9780"/>
        <dbReference type="Rhea" id="RHEA-COMP:9795"/>
        <dbReference type="ChEBI" id="CHEBI:77644"/>
        <dbReference type="ChEBI" id="CHEBI:78597"/>
        <dbReference type="ChEBI" id="CHEBI:78599"/>
        <dbReference type="ChEBI" id="CHEBI:78608"/>
        <dbReference type="EC" id="2.3.2.2"/>
    </reaction>
</comment>
<comment type="catalytic activity">
    <reaction evidence="1 8">
        <text>an S-substituted glutathione + H2O = an S-substituted L-cysteinylglycine + L-glutamate</text>
        <dbReference type="Rhea" id="RHEA:59468"/>
        <dbReference type="ChEBI" id="CHEBI:15377"/>
        <dbReference type="ChEBI" id="CHEBI:29985"/>
        <dbReference type="ChEBI" id="CHEBI:90779"/>
        <dbReference type="ChEBI" id="CHEBI:143103"/>
        <dbReference type="EC" id="3.4.19.13"/>
    </reaction>
</comment>
<dbReference type="NCBIfam" id="TIGR00066">
    <property type="entry name" value="g_glut_trans"/>
    <property type="match status" value="1"/>
</dbReference>
<dbReference type="EC" id="3.4.19.13" evidence="8"/>
<evidence type="ECO:0000256" key="9">
    <source>
        <dbReference type="SAM" id="SignalP"/>
    </source>
</evidence>
<dbReference type="UniPathway" id="UPA00204"/>
<dbReference type="EMBL" id="JACHIP010000004">
    <property type="protein sequence ID" value="MBB5058320.1"/>
    <property type="molecule type" value="Genomic_DNA"/>
</dbReference>
<dbReference type="InterPro" id="IPR055262">
    <property type="entry name" value="GGT_CS"/>
</dbReference>
<proteinExistence type="inferred from homology"/>
<feature type="binding site" evidence="7">
    <location>
        <position position="431"/>
    </location>
    <ligand>
        <name>L-glutamate</name>
        <dbReference type="ChEBI" id="CHEBI:29985"/>
    </ligand>
</feature>
<dbReference type="AlphaFoldDB" id="A0A7W7ZEA4"/>
<gene>
    <name evidence="10" type="ORF">HDF16_003034</name>
</gene>
<evidence type="ECO:0000256" key="7">
    <source>
        <dbReference type="PIRSR" id="PIRSR600101-2"/>
    </source>
</evidence>
<dbReference type="PROSITE" id="PS00462">
    <property type="entry name" value="G_GLU_TRANSPEPTIDASE"/>
    <property type="match status" value="1"/>
</dbReference>
<evidence type="ECO:0000256" key="3">
    <source>
        <dbReference type="ARBA" id="ARBA00009381"/>
    </source>
</evidence>
<evidence type="ECO:0000256" key="2">
    <source>
        <dbReference type="ARBA" id="ARBA00001089"/>
    </source>
</evidence>
<evidence type="ECO:0000256" key="5">
    <source>
        <dbReference type="ARBA" id="ARBA00047417"/>
    </source>
</evidence>
<dbReference type="PANTHER" id="PTHR43199:SF6">
    <property type="entry name" value="GLUTATHIONE HYDROLASE PROENZYME"/>
    <property type="match status" value="1"/>
</dbReference>
<dbReference type="InterPro" id="IPR043138">
    <property type="entry name" value="GGT_lsub"/>
</dbReference>
<feature type="active site" description="Nucleophile" evidence="6">
    <location>
        <position position="389"/>
    </location>
</feature>
<feature type="chain" id="PRO_5031139185" description="Glutathione hydrolase proenzyme" evidence="9">
    <location>
        <begin position="27"/>
        <end position="587"/>
    </location>
</feature>
<name>A0A7W7ZEA4_9BACT</name>
<dbReference type="RefSeq" id="WP_246409119.1">
    <property type="nucleotide sequence ID" value="NZ_JACHIP010000004.1"/>
</dbReference>
<dbReference type="GO" id="GO:0103068">
    <property type="term" value="F:leukotriene C4 gamma-glutamyl transferase activity"/>
    <property type="evidence" value="ECO:0007669"/>
    <property type="project" value="UniProtKB-EC"/>
</dbReference>
<dbReference type="GO" id="GO:0006750">
    <property type="term" value="P:glutathione biosynthetic process"/>
    <property type="evidence" value="ECO:0007669"/>
    <property type="project" value="UniProtKB-KW"/>
</dbReference>
<organism evidence="10 11">
    <name type="scientific">Granulicella aggregans</name>
    <dbReference type="NCBI Taxonomy" id="474949"/>
    <lineage>
        <taxon>Bacteria</taxon>
        <taxon>Pseudomonadati</taxon>
        <taxon>Acidobacteriota</taxon>
        <taxon>Terriglobia</taxon>
        <taxon>Terriglobales</taxon>
        <taxon>Acidobacteriaceae</taxon>
        <taxon>Granulicella</taxon>
    </lineage>
</organism>
<reference evidence="10 11" key="1">
    <citation type="submission" date="2020-08" db="EMBL/GenBank/DDBJ databases">
        <title>Genomic Encyclopedia of Type Strains, Phase IV (KMG-V): Genome sequencing to study the core and pangenomes of soil and plant-associated prokaryotes.</title>
        <authorList>
            <person name="Whitman W."/>
        </authorList>
    </citation>
    <scope>NUCLEOTIDE SEQUENCE [LARGE SCALE GENOMIC DNA]</scope>
    <source>
        <strain evidence="10 11">M8UP14</strain>
    </source>
</reference>
<comment type="catalytic activity">
    <reaction evidence="2 8">
        <text>glutathione + H2O = L-cysteinylglycine + L-glutamate</text>
        <dbReference type="Rhea" id="RHEA:28807"/>
        <dbReference type="ChEBI" id="CHEBI:15377"/>
        <dbReference type="ChEBI" id="CHEBI:29985"/>
        <dbReference type="ChEBI" id="CHEBI:57925"/>
        <dbReference type="ChEBI" id="CHEBI:61694"/>
        <dbReference type="EC" id="3.4.19.13"/>
    </reaction>
</comment>
<feature type="binding site" evidence="7">
    <location>
        <begin position="460"/>
        <end position="461"/>
    </location>
    <ligand>
        <name>L-glutamate</name>
        <dbReference type="ChEBI" id="CHEBI:29985"/>
    </ligand>
</feature>
<comment type="similarity">
    <text evidence="3 8">Belongs to the gamma-glutamyltransferase family.</text>
</comment>
<dbReference type="Gene3D" id="3.60.20.40">
    <property type="match status" value="1"/>
</dbReference>
<dbReference type="GO" id="GO:0006751">
    <property type="term" value="P:glutathione catabolic process"/>
    <property type="evidence" value="ECO:0007669"/>
    <property type="project" value="UniProtKB-UniRule"/>
</dbReference>
<protein>
    <recommendedName>
        <fullName evidence="8">Glutathione hydrolase proenzyme</fullName>
        <ecNumber evidence="8">2.3.2.2</ecNumber>
        <ecNumber evidence="8">3.4.19.13</ecNumber>
    </recommendedName>
    <component>
        <recommendedName>
            <fullName evidence="8">Glutathione hydrolase large chain</fullName>
        </recommendedName>
    </component>
    <component>
        <recommendedName>
            <fullName evidence="8">Glutathione hydrolase small chain</fullName>
        </recommendedName>
    </component>
</protein>
<keyword evidence="4 8" id="KW-0012">Acyltransferase</keyword>
<dbReference type="Pfam" id="PF01019">
    <property type="entry name" value="G_glu_transpept"/>
    <property type="match status" value="1"/>
</dbReference>
<comment type="PTM">
    <text evidence="8">Cleaved by autocatalysis into a large and a small subunit.</text>
</comment>
<evidence type="ECO:0000256" key="1">
    <source>
        <dbReference type="ARBA" id="ARBA00001049"/>
    </source>
</evidence>
<comment type="pathway">
    <text evidence="8">Sulfur metabolism; glutathione metabolism.</text>
</comment>
<sequence length="587" mass="62909">MSQPRHRFQRPTALFLVPMMTICASAAVAQKAEEPVRAKHAMVVSIQHDAADAGVAMLKAGGNAVDAAVAVGFALAVTFPQAGNLGGGGFMLIRDKSGQAHFLDYRERAPEAATADMYLDAQKNVVPGLSTQGIKASGVPGSVAGLVYAEKTYGKLTLKQVMAPAITLASEGYVLTAEEANNFVVNKAAGRLPEAKRIFQRDGNLYKEGDRFVQPELAKTLARIVADPDDFYKGEIAGKLADYFQQNGGLITRKDLAAYKVEDRKPLTGSYRGYDIVTAPPPSSGGIVLLETLNILSGYDLSKMGDRSPQQVHLLIEAFRRTYMDRNDYLGDPAYVSMPLKQMADPAYAEAWRKTIDPLKPTPSKELVRPAGFLPPVPTVATGHESTETTHFSVVDKDGNAVSSTYTLNGLFGSGVVVPGLGFVMNNEMDDFASKPGTPNMMGLVQGVANGIVPGKRPLSSMTPTMLLKKGKIALVLGSPGGSTIITTVISDIVSVVDNGLNIQQAADAPRFHNQFLPDRIDVEKNFPLPLIDELTKIGYTVNRAGQFDEKNPGVWGDSEMIAVDPKTGELLGADDQRHHFGKAAGY</sequence>
<dbReference type="InterPro" id="IPR051792">
    <property type="entry name" value="GGT_bact"/>
</dbReference>
<keyword evidence="8" id="KW-0317">Glutathione biosynthesis</keyword>
<dbReference type="PRINTS" id="PR01210">
    <property type="entry name" value="GGTRANSPTASE"/>
</dbReference>
<keyword evidence="9" id="KW-0732">Signal</keyword>
<accession>A0A7W7ZEA4</accession>
<keyword evidence="8 10" id="KW-0378">Hydrolase</keyword>
<dbReference type="SUPFAM" id="SSF56235">
    <property type="entry name" value="N-terminal nucleophile aminohydrolases (Ntn hydrolases)"/>
    <property type="match status" value="1"/>
</dbReference>
<evidence type="ECO:0000256" key="4">
    <source>
        <dbReference type="ARBA" id="ARBA00023315"/>
    </source>
</evidence>
<keyword evidence="8 10" id="KW-0808">Transferase</keyword>
<dbReference type="InterPro" id="IPR043137">
    <property type="entry name" value="GGT_ssub_C"/>
</dbReference>
<dbReference type="EC" id="2.3.2.2" evidence="8"/>
<evidence type="ECO:0000313" key="11">
    <source>
        <dbReference type="Proteomes" id="UP000540989"/>
    </source>
</evidence>
<dbReference type="InterPro" id="IPR000101">
    <property type="entry name" value="GGT_peptidase"/>
</dbReference>
<dbReference type="PANTHER" id="PTHR43199">
    <property type="entry name" value="GLUTATHIONE HYDROLASE"/>
    <property type="match status" value="1"/>
</dbReference>
<evidence type="ECO:0000256" key="8">
    <source>
        <dbReference type="RuleBase" id="RU368036"/>
    </source>
</evidence>
<keyword evidence="8" id="KW-0865">Zymogen</keyword>
<dbReference type="InterPro" id="IPR029055">
    <property type="entry name" value="Ntn_hydrolases_N"/>
</dbReference>
<dbReference type="Proteomes" id="UP000540989">
    <property type="component" value="Unassembled WGS sequence"/>
</dbReference>
<feature type="signal peptide" evidence="9">
    <location>
        <begin position="1"/>
        <end position="26"/>
    </location>
</feature>
<feature type="binding site" evidence="7">
    <location>
        <position position="106"/>
    </location>
    <ligand>
        <name>L-glutamate</name>
        <dbReference type="ChEBI" id="CHEBI:29985"/>
    </ligand>
</feature>
<comment type="subunit">
    <text evidence="8">This enzyme consists of two polypeptide chains, which are synthesized in precursor form from a single polypeptide.</text>
</comment>
<dbReference type="Gene3D" id="1.10.246.130">
    <property type="match status" value="1"/>
</dbReference>